<proteinExistence type="predicted"/>
<accession>A0A0A9EIR9</accession>
<protein>
    <submittedName>
        <fullName evidence="1">Uncharacterized protein</fullName>
    </submittedName>
</protein>
<dbReference type="AlphaFoldDB" id="A0A0A9EIR9"/>
<dbReference type="EMBL" id="GBRH01201943">
    <property type="protein sequence ID" value="JAD95952.1"/>
    <property type="molecule type" value="Transcribed_RNA"/>
</dbReference>
<sequence length="65" mass="6950">MTSSFTRMFSADGRLNTVLSSTEVFSGSAGKEAICVHSLSWLAITSFISVDGLADTNLNISFKTK</sequence>
<name>A0A0A9EIR9_ARUDO</name>
<evidence type="ECO:0000313" key="1">
    <source>
        <dbReference type="EMBL" id="JAD95952.1"/>
    </source>
</evidence>
<reference evidence="1" key="2">
    <citation type="journal article" date="2015" name="Data Brief">
        <title>Shoot transcriptome of the giant reed, Arundo donax.</title>
        <authorList>
            <person name="Barrero R.A."/>
            <person name="Guerrero F.D."/>
            <person name="Moolhuijzen P."/>
            <person name="Goolsby J.A."/>
            <person name="Tidwell J."/>
            <person name="Bellgard S.E."/>
            <person name="Bellgard M.I."/>
        </authorList>
    </citation>
    <scope>NUCLEOTIDE SEQUENCE</scope>
    <source>
        <tissue evidence="1">Shoot tissue taken approximately 20 cm above the soil surface</tissue>
    </source>
</reference>
<organism evidence="1">
    <name type="scientific">Arundo donax</name>
    <name type="common">Giant reed</name>
    <name type="synonym">Donax arundinaceus</name>
    <dbReference type="NCBI Taxonomy" id="35708"/>
    <lineage>
        <taxon>Eukaryota</taxon>
        <taxon>Viridiplantae</taxon>
        <taxon>Streptophyta</taxon>
        <taxon>Embryophyta</taxon>
        <taxon>Tracheophyta</taxon>
        <taxon>Spermatophyta</taxon>
        <taxon>Magnoliopsida</taxon>
        <taxon>Liliopsida</taxon>
        <taxon>Poales</taxon>
        <taxon>Poaceae</taxon>
        <taxon>PACMAD clade</taxon>
        <taxon>Arundinoideae</taxon>
        <taxon>Arundineae</taxon>
        <taxon>Arundo</taxon>
    </lineage>
</organism>
<reference evidence="1" key="1">
    <citation type="submission" date="2014-09" db="EMBL/GenBank/DDBJ databases">
        <authorList>
            <person name="Magalhaes I.L.F."/>
            <person name="Oliveira U."/>
            <person name="Santos F.R."/>
            <person name="Vidigal T.H.D.A."/>
            <person name="Brescovit A.D."/>
            <person name="Santos A.J."/>
        </authorList>
    </citation>
    <scope>NUCLEOTIDE SEQUENCE</scope>
    <source>
        <tissue evidence="1">Shoot tissue taken approximately 20 cm above the soil surface</tissue>
    </source>
</reference>